<dbReference type="EMBL" id="BMSC01000009">
    <property type="protein sequence ID" value="GGU76175.1"/>
    <property type="molecule type" value="Genomic_DNA"/>
</dbReference>
<evidence type="ECO:0000256" key="1">
    <source>
        <dbReference type="SAM" id="MobiDB-lite"/>
    </source>
</evidence>
<proteinExistence type="predicted"/>
<reference evidence="3" key="3">
    <citation type="submission" date="2020-09" db="EMBL/GenBank/DDBJ databases">
        <authorList>
            <person name="Sun Q."/>
            <person name="Ohkuma M."/>
        </authorList>
    </citation>
    <scope>NUCLEOTIDE SEQUENCE</scope>
    <source>
        <strain evidence="3">JCM 4136</strain>
    </source>
</reference>
<reference evidence="2 4" key="2">
    <citation type="submission" date="2020-02" db="EMBL/GenBank/DDBJ databases">
        <title>Whole genome shotgun sequence of Streptomyces gougerotii NBRC 13043.</title>
        <authorList>
            <person name="Ichikawa N."/>
            <person name="Komaki H."/>
            <person name="Tamura T."/>
        </authorList>
    </citation>
    <scope>NUCLEOTIDE SEQUENCE [LARGE SCALE GENOMIC DNA]</scope>
    <source>
        <strain evidence="2 4">NBRC 13043</strain>
    </source>
</reference>
<keyword evidence="4" id="KW-1185">Reference proteome</keyword>
<protein>
    <submittedName>
        <fullName evidence="3">Uncharacterized protein</fullName>
    </submittedName>
</protein>
<name>A0A8H9LRJ6_9ACTN</name>
<dbReference type="Proteomes" id="UP000660975">
    <property type="component" value="Unassembled WGS sequence"/>
</dbReference>
<feature type="region of interest" description="Disordered" evidence="1">
    <location>
        <begin position="98"/>
        <end position="145"/>
    </location>
</feature>
<evidence type="ECO:0000313" key="4">
    <source>
        <dbReference type="Proteomes" id="UP000480804"/>
    </source>
</evidence>
<dbReference type="EMBL" id="BLLO01000031">
    <property type="protein sequence ID" value="GFH81407.1"/>
    <property type="molecule type" value="Genomic_DNA"/>
</dbReference>
<evidence type="ECO:0000313" key="5">
    <source>
        <dbReference type="Proteomes" id="UP000660975"/>
    </source>
</evidence>
<evidence type="ECO:0000313" key="3">
    <source>
        <dbReference type="EMBL" id="GGU76175.1"/>
    </source>
</evidence>
<evidence type="ECO:0000313" key="2">
    <source>
        <dbReference type="EMBL" id="GFH81407.1"/>
    </source>
</evidence>
<accession>A0A8H9LRJ6</accession>
<dbReference type="AlphaFoldDB" id="A0A8H9LRJ6"/>
<reference evidence="3" key="1">
    <citation type="journal article" date="2014" name="Int. J. Syst. Evol. Microbiol.">
        <title>Complete genome sequence of Corynebacterium casei LMG S-19264T (=DSM 44701T), isolated from a smear-ripened cheese.</title>
        <authorList>
            <consortium name="US DOE Joint Genome Institute (JGI-PGF)"/>
            <person name="Walter F."/>
            <person name="Albersmeier A."/>
            <person name="Kalinowski J."/>
            <person name="Ruckert C."/>
        </authorList>
    </citation>
    <scope>NUCLEOTIDE SEQUENCE</scope>
    <source>
        <strain evidence="3">JCM 4136</strain>
    </source>
</reference>
<gene>
    <name evidence="3" type="ORF">GCM10010227_33070</name>
    <name evidence="2" type="ORF">Sgou_60770</name>
</gene>
<sequence>MTDVLAGCLGILAPAVASALSLRPPGDPVAWFLSAPAQRGAESLFHRVGGGDEEAGRRWRVDLSGVPARTSSATERYRRGQARRGLAAGDLLRACAARPARPPAGTGEVPDRPPVTRATSPGRDTGGTRWVRRCPDAGEAAEECG</sequence>
<dbReference type="Proteomes" id="UP000480804">
    <property type="component" value="Unassembled WGS sequence"/>
</dbReference>
<comment type="caution">
    <text evidence="3">The sequence shown here is derived from an EMBL/GenBank/DDBJ whole genome shotgun (WGS) entry which is preliminary data.</text>
</comment>
<organism evidence="3 5">
    <name type="scientific">Streptomyces gougerotii</name>
    <dbReference type="NCBI Taxonomy" id="53448"/>
    <lineage>
        <taxon>Bacteria</taxon>
        <taxon>Bacillati</taxon>
        <taxon>Actinomycetota</taxon>
        <taxon>Actinomycetes</taxon>
        <taxon>Kitasatosporales</taxon>
        <taxon>Streptomycetaceae</taxon>
        <taxon>Streptomyces</taxon>
        <taxon>Streptomyces diastaticus group</taxon>
    </lineage>
</organism>